<dbReference type="CDD" id="cd13578">
    <property type="entry name" value="PBP2_Bug27"/>
    <property type="match status" value="1"/>
</dbReference>
<evidence type="ECO:0000313" key="3">
    <source>
        <dbReference type="EMBL" id="GAA0522882.1"/>
    </source>
</evidence>
<feature type="chain" id="PRO_5046300405" evidence="2">
    <location>
        <begin position="27"/>
        <end position="325"/>
    </location>
</feature>
<dbReference type="PIRSF" id="PIRSF017082">
    <property type="entry name" value="YflP"/>
    <property type="match status" value="1"/>
</dbReference>
<dbReference type="PANTHER" id="PTHR42928:SF5">
    <property type="entry name" value="BLR1237 PROTEIN"/>
    <property type="match status" value="1"/>
</dbReference>
<keyword evidence="4" id="KW-1185">Reference proteome</keyword>
<evidence type="ECO:0000313" key="4">
    <source>
        <dbReference type="Proteomes" id="UP001501706"/>
    </source>
</evidence>
<dbReference type="Gene3D" id="3.40.190.10">
    <property type="entry name" value="Periplasmic binding protein-like II"/>
    <property type="match status" value="1"/>
</dbReference>
<dbReference type="InterPro" id="IPR042100">
    <property type="entry name" value="Bug_dom1"/>
</dbReference>
<reference evidence="3 4" key="1">
    <citation type="journal article" date="2019" name="Int. J. Syst. Evol. Microbiol.">
        <title>The Global Catalogue of Microorganisms (GCM) 10K type strain sequencing project: providing services to taxonomists for standard genome sequencing and annotation.</title>
        <authorList>
            <consortium name="The Broad Institute Genomics Platform"/>
            <consortium name="The Broad Institute Genome Sequencing Center for Infectious Disease"/>
            <person name="Wu L."/>
            <person name="Ma J."/>
        </authorList>
    </citation>
    <scope>NUCLEOTIDE SEQUENCE [LARGE SCALE GENOMIC DNA]</scope>
    <source>
        <strain evidence="3 4">JCM 14330</strain>
    </source>
</reference>
<name>A0ABN1CNY9_9BURK</name>
<dbReference type="Pfam" id="PF03401">
    <property type="entry name" value="TctC"/>
    <property type="match status" value="1"/>
</dbReference>
<dbReference type="EMBL" id="BAAAEN010000022">
    <property type="protein sequence ID" value="GAA0522882.1"/>
    <property type="molecule type" value="Genomic_DNA"/>
</dbReference>
<gene>
    <name evidence="3" type="ORF">GCM10009097_45500</name>
</gene>
<evidence type="ECO:0000256" key="2">
    <source>
        <dbReference type="SAM" id="SignalP"/>
    </source>
</evidence>
<dbReference type="Proteomes" id="UP001501706">
    <property type="component" value="Unassembled WGS sequence"/>
</dbReference>
<dbReference type="InterPro" id="IPR005064">
    <property type="entry name" value="BUG"/>
</dbReference>
<dbReference type="RefSeq" id="WP_343928258.1">
    <property type="nucleotide sequence ID" value="NZ_BAAAEN010000022.1"/>
</dbReference>
<dbReference type="Gene3D" id="3.40.190.150">
    <property type="entry name" value="Bordetella uptake gene, domain 1"/>
    <property type="match status" value="1"/>
</dbReference>
<accession>A0ABN1CNY9</accession>
<keyword evidence="2" id="KW-0732">Signal</keyword>
<sequence length="325" mass="33848">MDRRQALLTMAGAAGCALLPAVPAHAQSYPARPVRWLVPYPPGGTMDQVVRAVAQGMQGRFGQPLIIENKPGAGTVIAVDQVAKSAADGYTLVTVANSFTINPSLYAKLPYDTEHGFAPVALLGATANILVGRPGLEPKTLPQLVAYARQHPGKLSYASFGTGTSAHLAGEMLKQMAGVDILHVPYKGGVPALTDILGGQVDLMFNNLPDMLPYLANGKLRGYGVTSKARSALAPDLPTIAEQGYPDFETNSWYGVLAPAGTPAAVVAYLNQAINASLEAAATRATLGGMGFNVAPGAPSQLGALIAKDLKLNAKLVRDANIRLD</sequence>
<comment type="similarity">
    <text evidence="1">Belongs to the UPF0065 (bug) family.</text>
</comment>
<comment type="caution">
    <text evidence="3">The sequence shown here is derived from an EMBL/GenBank/DDBJ whole genome shotgun (WGS) entry which is preliminary data.</text>
</comment>
<dbReference type="PROSITE" id="PS51257">
    <property type="entry name" value="PROKAR_LIPOPROTEIN"/>
    <property type="match status" value="1"/>
</dbReference>
<protein>
    <submittedName>
        <fullName evidence="3">Tripartite tricarboxylate transporter substrate binding protein</fullName>
    </submittedName>
</protein>
<proteinExistence type="inferred from homology"/>
<dbReference type="PANTHER" id="PTHR42928">
    <property type="entry name" value="TRICARBOXYLATE-BINDING PROTEIN"/>
    <property type="match status" value="1"/>
</dbReference>
<dbReference type="SUPFAM" id="SSF53850">
    <property type="entry name" value="Periplasmic binding protein-like II"/>
    <property type="match status" value="1"/>
</dbReference>
<feature type="signal peptide" evidence="2">
    <location>
        <begin position="1"/>
        <end position="26"/>
    </location>
</feature>
<evidence type="ECO:0000256" key="1">
    <source>
        <dbReference type="ARBA" id="ARBA00006987"/>
    </source>
</evidence>
<organism evidence="3 4">
    <name type="scientific">Pigmentiphaga daeguensis</name>
    <dbReference type="NCBI Taxonomy" id="414049"/>
    <lineage>
        <taxon>Bacteria</taxon>
        <taxon>Pseudomonadati</taxon>
        <taxon>Pseudomonadota</taxon>
        <taxon>Betaproteobacteria</taxon>
        <taxon>Burkholderiales</taxon>
        <taxon>Alcaligenaceae</taxon>
        <taxon>Pigmentiphaga</taxon>
    </lineage>
</organism>